<name>A0ABW6JWK4_9BACI</name>
<dbReference type="EMBL" id="JBIACJ010000003">
    <property type="protein sequence ID" value="MFE8696269.1"/>
    <property type="molecule type" value="Genomic_DNA"/>
</dbReference>
<dbReference type="PANTHER" id="PTHR30337">
    <property type="entry name" value="COMPONENT OF ATP-DEPENDENT DSDNA EXONUCLEASE"/>
    <property type="match status" value="1"/>
</dbReference>
<dbReference type="SUPFAM" id="SSF56300">
    <property type="entry name" value="Metallo-dependent phosphatases"/>
    <property type="match status" value="1"/>
</dbReference>
<keyword evidence="3" id="KW-0540">Nuclease</keyword>
<accession>A0ABW6JWK4</accession>
<dbReference type="Gene3D" id="3.60.21.10">
    <property type="match status" value="1"/>
</dbReference>
<organism evidence="3 4">
    <name type="scientific">Cytobacillus mangrovibacter</name>
    <dbReference type="NCBI Taxonomy" id="3299024"/>
    <lineage>
        <taxon>Bacteria</taxon>
        <taxon>Bacillati</taxon>
        <taxon>Bacillota</taxon>
        <taxon>Bacilli</taxon>
        <taxon>Bacillales</taxon>
        <taxon>Bacillaceae</taxon>
        <taxon>Cytobacillus</taxon>
    </lineage>
</organism>
<dbReference type="PIRSF" id="PIRSF033091">
    <property type="entry name" value="Pesterase_YhaO"/>
    <property type="match status" value="1"/>
</dbReference>
<protein>
    <submittedName>
        <fullName evidence="3">Exonuclease SbcCD subunit D</fullName>
    </submittedName>
</protein>
<sequence>MKELTFIHAADLHLDSPMIGLKDLPQRIFRKLQESTFDALSKIVDSAIYHQVDFVILAGDLYDGEDRSIRAQTRFIKEMERLAERNISVFAIHGNHDHMEGNWTHLPMPENVYIFPHELETKSFLNKRDTSVNLYGFSYPRRHVYERMIQHYGKQEGADFHIGLLHGQLEGNNDHGNYAPFTLKELLEKGFDYWALGHIHKRNQLNSQPPVIYPGNIQGRNRKETGVKGCYLVHLTDAGADLQFIEASTVIWEELTVDASNISTFHDIYMMCRGALENVRKDNKGMILTLTLENVTIPNQEFKSLVNGELLEMLQDGEKDEEAFVWVADVFAIEKMEWTREQLANESEFYQELFQTACKYGQDDQSISPLYDHPTARKYLENLSEEEQGELVEEAEKLLVNLMYNL</sequence>
<keyword evidence="4" id="KW-1185">Reference proteome</keyword>
<keyword evidence="3" id="KW-0269">Exonuclease</keyword>
<gene>
    <name evidence="3" type="ORF">ACFYKT_07865</name>
</gene>
<comment type="caution">
    <text evidence="3">The sequence shown here is derived from an EMBL/GenBank/DDBJ whole genome shotgun (WGS) entry which is preliminary data.</text>
</comment>
<dbReference type="CDD" id="cd00840">
    <property type="entry name" value="MPP_Mre11_N"/>
    <property type="match status" value="1"/>
</dbReference>
<evidence type="ECO:0000256" key="1">
    <source>
        <dbReference type="ARBA" id="ARBA00022801"/>
    </source>
</evidence>
<dbReference type="GO" id="GO:0004527">
    <property type="term" value="F:exonuclease activity"/>
    <property type="evidence" value="ECO:0007669"/>
    <property type="project" value="UniProtKB-KW"/>
</dbReference>
<dbReference type="Proteomes" id="UP001601058">
    <property type="component" value="Unassembled WGS sequence"/>
</dbReference>
<dbReference type="InterPro" id="IPR014576">
    <property type="entry name" value="Pesterase_YhaO"/>
</dbReference>
<dbReference type="RefSeq" id="WP_389217897.1">
    <property type="nucleotide sequence ID" value="NZ_JBIACJ010000003.1"/>
</dbReference>
<proteinExistence type="predicted"/>
<dbReference type="InterPro" id="IPR029052">
    <property type="entry name" value="Metallo-depent_PP-like"/>
</dbReference>
<evidence type="ECO:0000259" key="2">
    <source>
        <dbReference type="Pfam" id="PF00149"/>
    </source>
</evidence>
<dbReference type="InterPro" id="IPR004843">
    <property type="entry name" value="Calcineurin-like_PHP"/>
</dbReference>
<dbReference type="InterPro" id="IPR041796">
    <property type="entry name" value="Mre11_N"/>
</dbReference>
<evidence type="ECO:0000313" key="3">
    <source>
        <dbReference type="EMBL" id="MFE8696269.1"/>
    </source>
</evidence>
<reference evidence="3 4" key="1">
    <citation type="submission" date="2024-08" db="EMBL/GenBank/DDBJ databases">
        <title>Two novel Cytobacillus novel species.</title>
        <authorList>
            <person name="Liu G."/>
        </authorList>
    </citation>
    <scope>NUCLEOTIDE SEQUENCE [LARGE SCALE GENOMIC DNA]</scope>
    <source>
        <strain evidence="3 4">FJAT-53684</strain>
    </source>
</reference>
<evidence type="ECO:0000313" key="4">
    <source>
        <dbReference type="Proteomes" id="UP001601058"/>
    </source>
</evidence>
<dbReference type="Pfam" id="PF00149">
    <property type="entry name" value="Metallophos"/>
    <property type="match status" value="1"/>
</dbReference>
<keyword evidence="1" id="KW-0378">Hydrolase</keyword>
<dbReference type="PANTHER" id="PTHR30337:SF7">
    <property type="entry name" value="PHOSPHOESTERASE"/>
    <property type="match status" value="1"/>
</dbReference>
<dbReference type="InterPro" id="IPR050535">
    <property type="entry name" value="DNA_Repair-Maintenance_Comp"/>
</dbReference>
<feature type="domain" description="Calcineurin-like phosphoesterase" evidence="2">
    <location>
        <begin position="5"/>
        <end position="201"/>
    </location>
</feature>